<proteinExistence type="predicted"/>
<accession>A0AA42ECC6</accession>
<sequence length="84" mass="9960">MAHIENISALFISSFETAKLIHNAFYFSDKPLPKIYTFYRNSFNDDNRFIQYSLDYGYISQQLLAKIKQENNIDNPHHFGFFSL</sequence>
<evidence type="ECO:0000313" key="1">
    <source>
        <dbReference type="EMBL" id="MDD2167290.1"/>
    </source>
</evidence>
<organism evidence="1 2">
    <name type="scientific">Glaesserella parasuis</name>
    <name type="common">Haemophilus parasuis</name>
    <dbReference type="NCBI Taxonomy" id="738"/>
    <lineage>
        <taxon>Bacteria</taxon>
        <taxon>Pseudomonadati</taxon>
        <taxon>Pseudomonadota</taxon>
        <taxon>Gammaproteobacteria</taxon>
        <taxon>Pasteurellales</taxon>
        <taxon>Pasteurellaceae</taxon>
        <taxon>Glaesserella</taxon>
    </lineage>
</organism>
<gene>
    <name evidence="1" type="ORF">N5925_01455</name>
</gene>
<comment type="caution">
    <text evidence="1">The sequence shown here is derived from an EMBL/GenBank/DDBJ whole genome shotgun (WGS) entry which is preliminary data.</text>
</comment>
<evidence type="ECO:0000313" key="2">
    <source>
        <dbReference type="Proteomes" id="UP001148834"/>
    </source>
</evidence>
<dbReference type="EMBL" id="JAODIR010000004">
    <property type="protein sequence ID" value="MDD2167290.1"/>
    <property type="molecule type" value="Genomic_DNA"/>
</dbReference>
<dbReference type="AlphaFoldDB" id="A0AA42ECC6"/>
<reference evidence="1" key="1">
    <citation type="submission" date="2022-09" db="EMBL/GenBank/DDBJ databases">
        <title>Molecular characterization of Glaesserella parasuis strains circulating in commercial swine farms using whole-genome sequencing.</title>
        <authorList>
            <person name="Mugabi R."/>
            <person name="Clavijo M."/>
            <person name="Li G."/>
        </authorList>
    </citation>
    <scope>NUCLEOTIDE SEQUENCE</scope>
    <source>
        <strain evidence="1">0435-53</strain>
    </source>
</reference>
<protein>
    <submittedName>
        <fullName evidence="1">Uncharacterized protein</fullName>
    </submittedName>
</protein>
<dbReference type="Proteomes" id="UP001148834">
    <property type="component" value="Unassembled WGS sequence"/>
</dbReference>
<name>A0AA42ECC6_GLAPU</name>
<dbReference type="RefSeq" id="WP_160433021.1">
    <property type="nucleotide sequence ID" value="NZ_JARUTK010000008.1"/>
</dbReference>